<dbReference type="SUPFAM" id="SSF56935">
    <property type="entry name" value="Porins"/>
    <property type="match status" value="1"/>
</dbReference>
<proteinExistence type="predicted"/>
<accession>A0A1M5RX76</accession>
<sequence>MEMDREPRQRPMWNVLLLSTVMMSASTVVRADELQWPLMGGTFGVTGLLTSGVAVRLEDRDLDLLGKTNVPGQQNLCAPDDCMSLSGNPEPNQRLINARGQFSGVNTDSGNQNYDQYDVIAATTKLTPVVSYENGPVLVKLRGIAFYDPVNDGFRETRSNTLYQPARGPRGDDLNSRFAHGFKWREAFIALSNDRGTLTVGNQLLPWGEASLTQFNTLAAINPIDANVARMPGSQINEFLKAVPAVTLSGDLGRGFSAELFYQLQWVKLEPDTVGSYFSTNNVVGGGEHVIIGLGQYVHDPNRQYQPPFPNSLISSSTRTAYLMGEKFGEPRDLGQYGVQLKYYAEDFNNGTEFGFQFLNYHSRVPYVSAIAANASCTRQGIAGSFTSALVACRGFNGLAGGLEPLPVDTLRPFIDYPEDVQVFGPSFNTTVGAWSLAGEYAYRPNMPLQILVSDVVFAGLSPAFPEQNIPVPLGALGDAAPFTIPGARTSVPDFISGYRGITIGANDRIRGYERFDVGQFALIGIRQFGATENGIGADALTLAIEVSGSNIFDLPDRDQLQLEGAGDRTHFSPGADGTGDPNGQPNSLRINPTQQTSGFATAFAWGYRMFARATFSNLYRGISLVPTLLWFHDINGVSSANTPNYLKGRKMAISVLEAQMTQNFRISLQHQMFSGGGAYNLISDRDNVALSLAYAF</sequence>
<evidence type="ECO:0000256" key="1">
    <source>
        <dbReference type="SAM" id="MobiDB-lite"/>
    </source>
</evidence>
<dbReference type="EMBL" id="FQWZ01000008">
    <property type="protein sequence ID" value="SHH30952.1"/>
    <property type="molecule type" value="Genomic_DNA"/>
</dbReference>
<evidence type="ECO:0000313" key="3">
    <source>
        <dbReference type="Proteomes" id="UP000199758"/>
    </source>
</evidence>
<keyword evidence="3" id="KW-1185">Reference proteome</keyword>
<dbReference type="InterPro" id="IPR010727">
    <property type="entry name" value="DUF1302"/>
</dbReference>
<feature type="region of interest" description="Disordered" evidence="1">
    <location>
        <begin position="566"/>
        <end position="588"/>
    </location>
</feature>
<dbReference type="Pfam" id="PF06980">
    <property type="entry name" value="DUF1302"/>
    <property type="match status" value="1"/>
</dbReference>
<dbReference type="AlphaFoldDB" id="A0A1M5RX76"/>
<reference evidence="2 3" key="1">
    <citation type="submission" date="2016-11" db="EMBL/GenBank/DDBJ databases">
        <authorList>
            <person name="Jaros S."/>
            <person name="Januszkiewicz K."/>
            <person name="Wedrychowicz H."/>
        </authorList>
    </citation>
    <scope>NUCLEOTIDE SEQUENCE [LARGE SCALE GENOMIC DNA]</scope>
    <source>
        <strain evidence="2 3">CGMCC 1.7049</strain>
    </source>
</reference>
<evidence type="ECO:0000313" key="2">
    <source>
        <dbReference type="EMBL" id="SHH30952.1"/>
    </source>
</evidence>
<dbReference type="RefSeq" id="WP_072899327.1">
    <property type="nucleotide sequence ID" value="NZ_FQWZ01000008.1"/>
</dbReference>
<gene>
    <name evidence="2" type="ORF">SAMN04488068_3259</name>
</gene>
<protein>
    <recommendedName>
        <fullName evidence="4">DUF1302 domain-containing protein</fullName>
    </recommendedName>
</protein>
<name>A0A1M5RX76_9GAMM</name>
<evidence type="ECO:0008006" key="4">
    <source>
        <dbReference type="Google" id="ProtNLM"/>
    </source>
</evidence>
<organism evidence="2 3">
    <name type="scientific">Hydrocarboniphaga daqingensis</name>
    <dbReference type="NCBI Taxonomy" id="490188"/>
    <lineage>
        <taxon>Bacteria</taxon>
        <taxon>Pseudomonadati</taxon>
        <taxon>Pseudomonadota</taxon>
        <taxon>Gammaproteobacteria</taxon>
        <taxon>Nevskiales</taxon>
        <taxon>Nevskiaceae</taxon>
        <taxon>Hydrocarboniphaga</taxon>
    </lineage>
</organism>
<dbReference type="Proteomes" id="UP000199758">
    <property type="component" value="Unassembled WGS sequence"/>
</dbReference>
<dbReference type="OrthoDB" id="7000272at2"/>
<dbReference type="STRING" id="490188.SAMN04488068_3259"/>